<name>A0ABV3X6R5_9FIRM</name>
<dbReference type="InterPro" id="IPR006140">
    <property type="entry name" value="D-isomer_DH_NAD-bd"/>
</dbReference>
<proteinExistence type="inferred from homology"/>
<evidence type="ECO:0000256" key="2">
    <source>
        <dbReference type="ARBA" id="ARBA00023002"/>
    </source>
</evidence>
<comment type="caution">
    <text evidence="7">The sequence shown here is derived from an EMBL/GenBank/DDBJ whole genome shotgun (WGS) entry which is preliminary data.</text>
</comment>
<dbReference type="Proteomes" id="UP001559623">
    <property type="component" value="Unassembled WGS sequence"/>
</dbReference>
<evidence type="ECO:0000259" key="5">
    <source>
        <dbReference type="Pfam" id="PF00389"/>
    </source>
</evidence>
<feature type="domain" description="D-isomer specific 2-hydroxyacid dehydrogenase NAD-binding" evidence="6">
    <location>
        <begin position="101"/>
        <end position="276"/>
    </location>
</feature>
<evidence type="ECO:0000259" key="6">
    <source>
        <dbReference type="Pfam" id="PF02826"/>
    </source>
</evidence>
<evidence type="ECO:0000256" key="3">
    <source>
        <dbReference type="ARBA" id="ARBA00023027"/>
    </source>
</evidence>
<dbReference type="CDD" id="cd05300">
    <property type="entry name" value="2-Hacid_dh_1"/>
    <property type="match status" value="1"/>
</dbReference>
<protein>
    <submittedName>
        <fullName evidence="7">D-2-hydroxyacid dehydrogenase</fullName>
    </submittedName>
</protein>
<comment type="similarity">
    <text evidence="1 4">Belongs to the D-isomer specific 2-hydroxyacid dehydrogenase family.</text>
</comment>
<dbReference type="PANTHER" id="PTHR43333">
    <property type="entry name" value="2-HACID_DH_C DOMAIN-CONTAINING PROTEIN"/>
    <property type="match status" value="1"/>
</dbReference>
<accession>A0ABV3X6R5</accession>
<sequence length="317" mass="34727">MKILVVMETKERHREWLQKNAADAELHFIRSKNVTESDVADADAVIGNLPCRLLPAAKKLRWLQLNSAGADAYCQDSILREDVLLTNATGAYGLALSEHLLAQLLAMMKKLYPYYDNQKKGLWHDEGEVTSIEDSRVLILGIGDIGRAFARRVKALGAHVTGVRRREGAKPFGVDEIGKMDDLHELLGAADIVVSTLPATAATTGLFDKTCFAAMKKGAYFLNIGRGTAVVTADLIEAMQSGRLAGAALDVTDPEPLPPDHPLWHTPNVYITPHISGDYHLPATQDKIIQIAARNLAAFLRGEPLENLVDRQTGYKK</sequence>
<keyword evidence="8" id="KW-1185">Reference proteome</keyword>
<keyword evidence="3" id="KW-0520">NAD</keyword>
<dbReference type="Gene3D" id="3.40.50.720">
    <property type="entry name" value="NAD(P)-binding Rossmann-like Domain"/>
    <property type="match status" value="2"/>
</dbReference>
<evidence type="ECO:0000256" key="4">
    <source>
        <dbReference type="RuleBase" id="RU003719"/>
    </source>
</evidence>
<dbReference type="InterPro" id="IPR006139">
    <property type="entry name" value="D-isomer_2_OHA_DH_cat_dom"/>
</dbReference>
<organism evidence="7 8">
    <name type="scientific">Selenomonas sputigena</name>
    <dbReference type="NCBI Taxonomy" id="69823"/>
    <lineage>
        <taxon>Bacteria</taxon>
        <taxon>Bacillati</taxon>
        <taxon>Bacillota</taxon>
        <taxon>Negativicutes</taxon>
        <taxon>Selenomonadales</taxon>
        <taxon>Selenomonadaceae</taxon>
        <taxon>Selenomonas</taxon>
    </lineage>
</organism>
<evidence type="ECO:0000256" key="1">
    <source>
        <dbReference type="ARBA" id="ARBA00005854"/>
    </source>
</evidence>
<dbReference type="SUPFAM" id="SSF51735">
    <property type="entry name" value="NAD(P)-binding Rossmann-fold domains"/>
    <property type="match status" value="1"/>
</dbReference>
<gene>
    <name evidence="7" type="ORF">QCO44_09665</name>
</gene>
<dbReference type="Pfam" id="PF02826">
    <property type="entry name" value="2-Hacid_dh_C"/>
    <property type="match status" value="1"/>
</dbReference>
<dbReference type="PANTHER" id="PTHR43333:SF1">
    <property type="entry name" value="D-ISOMER SPECIFIC 2-HYDROXYACID DEHYDROGENASE NAD-BINDING DOMAIN-CONTAINING PROTEIN"/>
    <property type="match status" value="1"/>
</dbReference>
<evidence type="ECO:0000313" key="8">
    <source>
        <dbReference type="Proteomes" id="UP001559623"/>
    </source>
</evidence>
<dbReference type="EMBL" id="JARVLH010000006">
    <property type="protein sequence ID" value="MEX5285892.1"/>
    <property type="molecule type" value="Genomic_DNA"/>
</dbReference>
<dbReference type="SUPFAM" id="SSF52283">
    <property type="entry name" value="Formate/glycerate dehydrogenase catalytic domain-like"/>
    <property type="match status" value="1"/>
</dbReference>
<dbReference type="InterPro" id="IPR036291">
    <property type="entry name" value="NAD(P)-bd_dom_sf"/>
</dbReference>
<feature type="domain" description="D-isomer specific 2-hydroxyacid dehydrogenase catalytic" evidence="5">
    <location>
        <begin position="5"/>
        <end position="309"/>
    </location>
</feature>
<evidence type="ECO:0000313" key="7">
    <source>
        <dbReference type="EMBL" id="MEX5285892.1"/>
    </source>
</evidence>
<keyword evidence="2 4" id="KW-0560">Oxidoreductase</keyword>
<reference evidence="7 8" key="1">
    <citation type="submission" date="2023-04" db="EMBL/GenBank/DDBJ databases">
        <title>Genome Sequence of Selenomonas sputigena ATCC 33150.</title>
        <authorList>
            <person name="Miller D.P."/>
            <person name="Anvari S."/>
            <person name="Polson S.W."/>
            <person name="Macdonald M."/>
            <person name="Mcdowell J.V."/>
        </authorList>
    </citation>
    <scope>NUCLEOTIDE SEQUENCE [LARGE SCALE GENOMIC DNA]</scope>
    <source>
        <strain evidence="7 8">ATCC 33150</strain>
    </source>
</reference>
<dbReference type="Pfam" id="PF00389">
    <property type="entry name" value="2-Hacid_dh"/>
    <property type="match status" value="1"/>
</dbReference>
<dbReference type="RefSeq" id="WP_368847614.1">
    <property type="nucleotide sequence ID" value="NZ_CP194411.1"/>
</dbReference>